<sequence length="94" mass="9637">RFLSFLPFSSPYLAFPSTSWRPPWQVGKLVRLLGAAVELEDGGRRVPLAPRGWIDADALEPVQADGLGGGAPARPGSPLGGAPGGAPARPGSPP</sequence>
<organism evidence="2 3">
    <name type="scientific">Prorocentrum cordatum</name>
    <dbReference type="NCBI Taxonomy" id="2364126"/>
    <lineage>
        <taxon>Eukaryota</taxon>
        <taxon>Sar</taxon>
        <taxon>Alveolata</taxon>
        <taxon>Dinophyceae</taxon>
        <taxon>Prorocentrales</taxon>
        <taxon>Prorocentraceae</taxon>
        <taxon>Prorocentrum</taxon>
    </lineage>
</organism>
<dbReference type="EMBL" id="CAUYUJ010015087">
    <property type="protein sequence ID" value="CAK0849744.1"/>
    <property type="molecule type" value="Genomic_DNA"/>
</dbReference>
<keyword evidence="3" id="KW-1185">Reference proteome</keyword>
<feature type="non-terminal residue" evidence="2">
    <location>
        <position position="1"/>
    </location>
</feature>
<name>A0ABN9TUM7_9DINO</name>
<comment type="caution">
    <text evidence="2">The sequence shown here is derived from an EMBL/GenBank/DDBJ whole genome shotgun (WGS) entry which is preliminary data.</text>
</comment>
<feature type="non-terminal residue" evidence="2">
    <location>
        <position position="94"/>
    </location>
</feature>
<accession>A0ABN9TUM7</accession>
<evidence type="ECO:0000313" key="3">
    <source>
        <dbReference type="Proteomes" id="UP001189429"/>
    </source>
</evidence>
<dbReference type="Proteomes" id="UP001189429">
    <property type="component" value="Unassembled WGS sequence"/>
</dbReference>
<feature type="compositionally biased region" description="Low complexity" evidence="1">
    <location>
        <begin position="85"/>
        <end position="94"/>
    </location>
</feature>
<proteinExistence type="predicted"/>
<feature type="region of interest" description="Disordered" evidence="1">
    <location>
        <begin position="60"/>
        <end position="94"/>
    </location>
</feature>
<protein>
    <submittedName>
        <fullName evidence="2">Uncharacterized protein</fullName>
    </submittedName>
</protein>
<gene>
    <name evidence="2" type="ORF">PCOR1329_LOCUS42355</name>
</gene>
<reference evidence="2" key="1">
    <citation type="submission" date="2023-10" db="EMBL/GenBank/DDBJ databases">
        <authorList>
            <person name="Chen Y."/>
            <person name="Shah S."/>
            <person name="Dougan E. K."/>
            <person name="Thang M."/>
            <person name="Chan C."/>
        </authorList>
    </citation>
    <scope>NUCLEOTIDE SEQUENCE [LARGE SCALE GENOMIC DNA]</scope>
</reference>
<evidence type="ECO:0000313" key="2">
    <source>
        <dbReference type="EMBL" id="CAK0849744.1"/>
    </source>
</evidence>
<evidence type="ECO:0000256" key="1">
    <source>
        <dbReference type="SAM" id="MobiDB-lite"/>
    </source>
</evidence>